<dbReference type="EC" id="2.10.1.1" evidence="7"/>
<dbReference type="InterPro" id="IPR001453">
    <property type="entry name" value="MoaB/Mog_dom"/>
</dbReference>
<comment type="similarity">
    <text evidence="3 7">Belongs to the MoeA family.</text>
</comment>
<keyword evidence="7" id="KW-0479">Metal-binding</keyword>
<dbReference type="InterPro" id="IPR038987">
    <property type="entry name" value="MoeA-like"/>
</dbReference>
<comment type="function">
    <text evidence="1 7">Catalyzes the insertion of molybdate into adenylated molybdopterin with the concomitant release of AMP.</text>
</comment>
<dbReference type="GO" id="GO:0046872">
    <property type="term" value="F:metal ion binding"/>
    <property type="evidence" value="ECO:0007669"/>
    <property type="project" value="UniProtKB-UniRule"/>
</dbReference>
<dbReference type="Pfam" id="PF03453">
    <property type="entry name" value="MoeA_N"/>
    <property type="match status" value="1"/>
</dbReference>
<dbReference type="Gene3D" id="3.40.980.10">
    <property type="entry name" value="MoaB/Mog-like domain"/>
    <property type="match status" value="1"/>
</dbReference>
<dbReference type="SUPFAM" id="SSF53218">
    <property type="entry name" value="Molybdenum cofactor biosynthesis proteins"/>
    <property type="match status" value="1"/>
</dbReference>
<dbReference type="SUPFAM" id="SSF63867">
    <property type="entry name" value="MoeA C-terminal domain-like"/>
    <property type="match status" value="1"/>
</dbReference>
<evidence type="ECO:0000259" key="9">
    <source>
        <dbReference type="SMART" id="SM00852"/>
    </source>
</evidence>
<evidence type="ECO:0000256" key="5">
    <source>
        <dbReference type="ARBA" id="ARBA00023150"/>
    </source>
</evidence>
<dbReference type="PANTHER" id="PTHR10192:SF5">
    <property type="entry name" value="GEPHYRIN"/>
    <property type="match status" value="1"/>
</dbReference>
<dbReference type="SUPFAM" id="SSF63882">
    <property type="entry name" value="MoeA N-terminal region -like"/>
    <property type="match status" value="1"/>
</dbReference>
<evidence type="ECO:0000256" key="7">
    <source>
        <dbReference type="RuleBase" id="RU365090"/>
    </source>
</evidence>
<reference evidence="10 11" key="1">
    <citation type="submission" date="2016-10" db="EMBL/GenBank/DDBJ databases">
        <authorList>
            <person name="de Groot N.N."/>
        </authorList>
    </citation>
    <scope>NUCLEOTIDE SEQUENCE [LARGE SCALE GENOMIC DNA]</scope>
    <source>
        <strain>J11</strain>
        <strain evidence="11">PG 39</strain>
    </source>
</reference>
<keyword evidence="4 7" id="KW-0500">Molybdenum</keyword>
<name>A0A1I2V5Q5_9CORY</name>
<dbReference type="STRING" id="185761.SAMN05660282_02062"/>
<sequence length="412" mass="43049">MHTRTPEEHLTAVRELFRSANPESAQNPESAPPTPSVSIHRDKAVGLVLAEDLVATQPSPRFDNSQMDGYALNETQRQALPATFTLGPTLAAGTDPATLYPEGIHDRIVPIMTGAKVPEGCAAIIPVEKCEPGEFQDEGAEVQLPEAPAGQFIRHAGEDLAEGAELISRGTRLNAAAIALLASQGIEHIRVYRPARIAIITGGDEIGGPGPASIPDANGPMLDALARQHGVEVVARLHTSDDIDSLATIVKDTLAVSSPDAVITSGGISHGRFEVIRKLLEGTDDAWFGHVAQQPGGPQGLATFGGVPVICLPGNPVSTLVSFRTLVAPVLGVAEPSREAVLAQDVTGLPGRDQFLRAQRVDEGSEVRVAPIGGAGSHLIAQAVPADCLLRIPAGAALKAGDTALIYPLEEW</sequence>
<feature type="region of interest" description="Disordered" evidence="8">
    <location>
        <begin position="17"/>
        <end position="38"/>
    </location>
</feature>
<gene>
    <name evidence="10" type="ORF">SAMN05660282_02062</name>
</gene>
<keyword evidence="7" id="KW-0460">Magnesium</keyword>
<dbReference type="Pfam" id="PF03454">
    <property type="entry name" value="MoeA_C"/>
    <property type="match status" value="1"/>
</dbReference>
<dbReference type="GO" id="GO:0006777">
    <property type="term" value="P:Mo-molybdopterin cofactor biosynthetic process"/>
    <property type="evidence" value="ECO:0007669"/>
    <property type="project" value="UniProtKB-UniRule"/>
</dbReference>
<accession>A0A1I2V5Q5</accession>
<keyword evidence="7 10" id="KW-0808">Transferase</keyword>
<comment type="catalytic activity">
    <reaction evidence="6">
        <text>adenylyl-molybdopterin + molybdate = Mo-molybdopterin + AMP + H(+)</text>
        <dbReference type="Rhea" id="RHEA:35047"/>
        <dbReference type="ChEBI" id="CHEBI:15378"/>
        <dbReference type="ChEBI" id="CHEBI:36264"/>
        <dbReference type="ChEBI" id="CHEBI:62727"/>
        <dbReference type="ChEBI" id="CHEBI:71302"/>
        <dbReference type="ChEBI" id="CHEBI:456215"/>
        <dbReference type="EC" id="2.10.1.1"/>
    </reaction>
</comment>
<evidence type="ECO:0000256" key="4">
    <source>
        <dbReference type="ARBA" id="ARBA00022505"/>
    </source>
</evidence>
<dbReference type="GO" id="GO:0005829">
    <property type="term" value="C:cytosol"/>
    <property type="evidence" value="ECO:0007669"/>
    <property type="project" value="TreeGrafter"/>
</dbReference>
<protein>
    <recommendedName>
        <fullName evidence="7">Molybdopterin molybdenumtransferase</fullName>
        <ecNumber evidence="7">2.10.1.1</ecNumber>
    </recommendedName>
</protein>
<dbReference type="OrthoDB" id="9804758at2"/>
<evidence type="ECO:0000256" key="6">
    <source>
        <dbReference type="ARBA" id="ARBA00047317"/>
    </source>
</evidence>
<dbReference type="SMART" id="SM00852">
    <property type="entry name" value="MoCF_biosynth"/>
    <property type="match status" value="1"/>
</dbReference>
<evidence type="ECO:0000256" key="3">
    <source>
        <dbReference type="ARBA" id="ARBA00010763"/>
    </source>
</evidence>
<organism evidence="10 11">
    <name type="scientific">Corynebacterium spheniscorum</name>
    <dbReference type="NCBI Taxonomy" id="185761"/>
    <lineage>
        <taxon>Bacteria</taxon>
        <taxon>Bacillati</taxon>
        <taxon>Actinomycetota</taxon>
        <taxon>Actinomycetes</taxon>
        <taxon>Mycobacteriales</taxon>
        <taxon>Corynebacteriaceae</taxon>
        <taxon>Corynebacterium</taxon>
    </lineage>
</organism>
<evidence type="ECO:0000256" key="1">
    <source>
        <dbReference type="ARBA" id="ARBA00002901"/>
    </source>
</evidence>
<keyword evidence="11" id="KW-1185">Reference proteome</keyword>
<feature type="domain" description="MoaB/Mog" evidence="9">
    <location>
        <begin position="198"/>
        <end position="333"/>
    </location>
</feature>
<dbReference type="CDD" id="cd00887">
    <property type="entry name" value="MoeA"/>
    <property type="match status" value="1"/>
</dbReference>
<dbReference type="PANTHER" id="PTHR10192">
    <property type="entry name" value="MOLYBDOPTERIN BIOSYNTHESIS PROTEIN"/>
    <property type="match status" value="1"/>
</dbReference>
<proteinExistence type="inferred from homology"/>
<evidence type="ECO:0000256" key="8">
    <source>
        <dbReference type="SAM" id="MobiDB-lite"/>
    </source>
</evidence>
<dbReference type="InterPro" id="IPR036688">
    <property type="entry name" value="MoeA_C_domain_IV_sf"/>
</dbReference>
<dbReference type="InterPro" id="IPR005110">
    <property type="entry name" value="MoeA_linker/N"/>
</dbReference>
<dbReference type="Gene3D" id="2.40.340.10">
    <property type="entry name" value="MoeA, C-terminal, domain IV"/>
    <property type="match status" value="1"/>
</dbReference>
<dbReference type="InterPro" id="IPR036425">
    <property type="entry name" value="MoaB/Mog-like_dom_sf"/>
</dbReference>
<dbReference type="AlphaFoldDB" id="A0A1I2V5Q5"/>
<keyword evidence="5 7" id="KW-0501">Molybdenum cofactor biosynthesis</keyword>
<comment type="cofactor">
    <cofactor evidence="7">
        <name>Mg(2+)</name>
        <dbReference type="ChEBI" id="CHEBI:18420"/>
    </cofactor>
</comment>
<dbReference type="Gene3D" id="3.90.105.10">
    <property type="entry name" value="Molybdopterin biosynthesis moea protein, domain 2"/>
    <property type="match status" value="1"/>
</dbReference>
<dbReference type="RefSeq" id="WP_092287049.1">
    <property type="nucleotide sequence ID" value="NZ_FOPJ01000017.1"/>
</dbReference>
<dbReference type="Gene3D" id="2.170.190.11">
    <property type="entry name" value="Molybdopterin biosynthesis moea protein, domain 3"/>
    <property type="match status" value="1"/>
</dbReference>
<dbReference type="EMBL" id="FOPJ01000017">
    <property type="protein sequence ID" value="SFG82431.1"/>
    <property type="molecule type" value="Genomic_DNA"/>
</dbReference>
<comment type="pathway">
    <text evidence="2 7">Cofactor biosynthesis; molybdopterin biosynthesis.</text>
</comment>
<dbReference type="Proteomes" id="UP000199065">
    <property type="component" value="Unassembled WGS sequence"/>
</dbReference>
<evidence type="ECO:0000256" key="2">
    <source>
        <dbReference type="ARBA" id="ARBA00005046"/>
    </source>
</evidence>
<dbReference type="GO" id="GO:0061599">
    <property type="term" value="F:molybdopterin molybdotransferase activity"/>
    <property type="evidence" value="ECO:0007669"/>
    <property type="project" value="UniProtKB-UniRule"/>
</dbReference>
<dbReference type="InterPro" id="IPR036135">
    <property type="entry name" value="MoeA_linker/N_sf"/>
</dbReference>
<dbReference type="UniPathway" id="UPA00344"/>
<dbReference type="Pfam" id="PF00994">
    <property type="entry name" value="MoCF_biosynth"/>
    <property type="match status" value="1"/>
</dbReference>
<evidence type="ECO:0000313" key="11">
    <source>
        <dbReference type="Proteomes" id="UP000199065"/>
    </source>
</evidence>
<dbReference type="InterPro" id="IPR005111">
    <property type="entry name" value="MoeA_C_domain_IV"/>
</dbReference>
<evidence type="ECO:0000313" key="10">
    <source>
        <dbReference type="EMBL" id="SFG82431.1"/>
    </source>
</evidence>